<dbReference type="PANTHER" id="PTHR48228">
    <property type="entry name" value="SUCCINYL-COA--D-CITRAMALATE COA-TRANSFERASE"/>
    <property type="match status" value="1"/>
</dbReference>
<evidence type="ECO:0000313" key="1">
    <source>
        <dbReference type="EMBL" id="PQA86286.1"/>
    </source>
</evidence>
<name>A0A2S7K1C9_9PROT</name>
<reference evidence="1 2" key="1">
    <citation type="submission" date="2017-12" db="EMBL/GenBank/DDBJ databases">
        <authorList>
            <person name="Hurst M.R.H."/>
        </authorList>
    </citation>
    <scope>NUCLEOTIDE SEQUENCE [LARGE SCALE GENOMIC DNA]</scope>
    <source>
        <strain evidence="1 2">SY-3-19</strain>
    </source>
</reference>
<dbReference type="Pfam" id="PF02515">
    <property type="entry name" value="CoA_transf_3"/>
    <property type="match status" value="1"/>
</dbReference>
<dbReference type="GO" id="GO:0003824">
    <property type="term" value="F:catalytic activity"/>
    <property type="evidence" value="ECO:0007669"/>
    <property type="project" value="InterPro"/>
</dbReference>
<dbReference type="Gene3D" id="3.40.50.10540">
    <property type="entry name" value="Crotonobetainyl-coa:carnitine coa-transferase, domain 1"/>
    <property type="match status" value="1"/>
</dbReference>
<comment type="caution">
    <text evidence="1">The sequence shown here is derived from an EMBL/GenBank/DDBJ whole genome shotgun (WGS) entry which is preliminary data.</text>
</comment>
<dbReference type="SUPFAM" id="SSF89796">
    <property type="entry name" value="CoA-transferase family III (CaiB/BaiF)"/>
    <property type="match status" value="1"/>
</dbReference>
<keyword evidence="2" id="KW-1185">Reference proteome</keyword>
<dbReference type="InterPro" id="IPR023606">
    <property type="entry name" value="CoA-Trfase_III_dom_1_sf"/>
</dbReference>
<dbReference type="InterPro" id="IPR050509">
    <property type="entry name" value="CoA-transferase_III"/>
</dbReference>
<organism evidence="1 2">
    <name type="scientific">Hyphococcus luteus</name>
    <dbReference type="NCBI Taxonomy" id="2058213"/>
    <lineage>
        <taxon>Bacteria</taxon>
        <taxon>Pseudomonadati</taxon>
        <taxon>Pseudomonadota</taxon>
        <taxon>Alphaproteobacteria</taxon>
        <taxon>Parvularculales</taxon>
        <taxon>Parvularculaceae</taxon>
        <taxon>Hyphococcus</taxon>
    </lineage>
</organism>
<dbReference type="AlphaFoldDB" id="A0A2S7K1C9"/>
<protein>
    <submittedName>
        <fullName evidence="1">Carnitine dehydratase</fullName>
    </submittedName>
</protein>
<sequence length="389" mass="41989">MDYETFASGPLKGVRIIEIASLAPGPFCAMMLADMGAEVIRIDRTQENDESPPLDYDKNILNRNRRSIALDLKHPAAVDVILDLCQQADGLIEGFRPGVMERLGLGPAQCLAANEALVYGRITGWGQDGPLAQTAGHDINYIALTGALHATGPAERPFPPLNLVGDFAGGGMLLAFGLVCALFEANHSGKGQVVDAAMIDGTAMNMALTYSLFNVGLWRDQREANLVDGGAPFYRVYKTNDDKFICVGAIEPKFYSNFIGVLGLTDDPLFASQHNPAKWPKMIERLDAIFAAKTRADWVRAFDDAEACIMPVHTLAEAPDAPHNAHRGTFAHTKFGVQPSPAPRFSRTPGAIHHEPSILGADTRSALSDWGVPDEKIERLIETGAAVQS</sequence>
<gene>
    <name evidence="1" type="ORF">CW354_18225</name>
</gene>
<accession>A0A2S7K1C9</accession>
<dbReference type="OrthoDB" id="7457784at2"/>
<dbReference type="Proteomes" id="UP000239504">
    <property type="component" value="Unassembled WGS sequence"/>
</dbReference>
<evidence type="ECO:0000313" key="2">
    <source>
        <dbReference type="Proteomes" id="UP000239504"/>
    </source>
</evidence>
<dbReference type="EMBL" id="PJCH01000015">
    <property type="protein sequence ID" value="PQA86286.1"/>
    <property type="molecule type" value="Genomic_DNA"/>
</dbReference>
<dbReference type="Gene3D" id="3.30.1540.10">
    <property type="entry name" value="formyl-coa transferase, domain 3"/>
    <property type="match status" value="1"/>
</dbReference>
<dbReference type="InterPro" id="IPR044855">
    <property type="entry name" value="CoA-Trfase_III_dom3_sf"/>
</dbReference>
<dbReference type="PANTHER" id="PTHR48228:SF5">
    <property type="entry name" value="ALPHA-METHYLACYL-COA RACEMASE"/>
    <property type="match status" value="1"/>
</dbReference>
<dbReference type="RefSeq" id="WP_104831498.1">
    <property type="nucleotide sequence ID" value="NZ_PJCH01000015.1"/>
</dbReference>
<dbReference type="InterPro" id="IPR003673">
    <property type="entry name" value="CoA-Trfase_fam_III"/>
</dbReference>
<proteinExistence type="predicted"/>